<dbReference type="InterPro" id="IPR015655">
    <property type="entry name" value="PP2C"/>
</dbReference>
<dbReference type="SMART" id="SM00332">
    <property type="entry name" value="PP2Cc"/>
    <property type="match status" value="1"/>
</dbReference>
<dbReference type="Pfam" id="PF00481">
    <property type="entry name" value="PP2C"/>
    <property type="match status" value="1"/>
</dbReference>
<gene>
    <name evidence="3" type="ORF">E6K80_06820</name>
</gene>
<dbReference type="CDD" id="cd00143">
    <property type="entry name" value="PP2Cc"/>
    <property type="match status" value="1"/>
</dbReference>
<organism evidence="3 4">
    <name type="scientific">Eiseniibacteriota bacterium</name>
    <dbReference type="NCBI Taxonomy" id="2212470"/>
    <lineage>
        <taxon>Bacteria</taxon>
        <taxon>Candidatus Eiseniibacteriota</taxon>
    </lineage>
</organism>
<dbReference type="PANTHER" id="PTHR47992">
    <property type="entry name" value="PROTEIN PHOSPHATASE"/>
    <property type="match status" value="1"/>
</dbReference>
<feature type="region of interest" description="Disordered" evidence="1">
    <location>
        <begin position="1"/>
        <end position="24"/>
    </location>
</feature>
<dbReference type="Gene3D" id="3.60.40.10">
    <property type="entry name" value="PPM-type phosphatase domain"/>
    <property type="match status" value="1"/>
</dbReference>
<evidence type="ECO:0000313" key="3">
    <source>
        <dbReference type="EMBL" id="TMQ71004.1"/>
    </source>
</evidence>
<evidence type="ECO:0000256" key="1">
    <source>
        <dbReference type="SAM" id="MobiDB-lite"/>
    </source>
</evidence>
<dbReference type="InterPro" id="IPR036457">
    <property type="entry name" value="PPM-type-like_dom_sf"/>
</dbReference>
<dbReference type="GO" id="GO:0004722">
    <property type="term" value="F:protein serine/threonine phosphatase activity"/>
    <property type="evidence" value="ECO:0007669"/>
    <property type="project" value="InterPro"/>
</dbReference>
<accession>A0A538U529</accession>
<comment type="caution">
    <text evidence="3">The sequence shown here is derived from an EMBL/GenBank/DDBJ whole genome shotgun (WGS) entry which is preliminary data.</text>
</comment>
<dbReference type="SMART" id="SM00331">
    <property type="entry name" value="PP2C_SIG"/>
    <property type="match status" value="1"/>
</dbReference>
<protein>
    <submittedName>
        <fullName evidence="3">Serine/threonine-protein phosphatase</fullName>
    </submittedName>
</protein>
<evidence type="ECO:0000313" key="4">
    <source>
        <dbReference type="Proteomes" id="UP000319836"/>
    </source>
</evidence>
<reference evidence="3 4" key="1">
    <citation type="journal article" date="2019" name="Nat. Microbiol.">
        <title>Mediterranean grassland soil C-N compound turnover is dependent on rainfall and depth, and is mediated by genomically divergent microorganisms.</title>
        <authorList>
            <person name="Diamond S."/>
            <person name="Andeer P.F."/>
            <person name="Li Z."/>
            <person name="Crits-Christoph A."/>
            <person name="Burstein D."/>
            <person name="Anantharaman K."/>
            <person name="Lane K.R."/>
            <person name="Thomas B.C."/>
            <person name="Pan C."/>
            <person name="Northen T.R."/>
            <person name="Banfield J.F."/>
        </authorList>
    </citation>
    <scope>NUCLEOTIDE SEQUENCE [LARGE SCALE GENOMIC DNA]</scope>
    <source>
        <strain evidence="3">WS_10</strain>
    </source>
</reference>
<feature type="domain" description="PPM-type phosphatase" evidence="2">
    <location>
        <begin position="33"/>
        <end position="290"/>
    </location>
</feature>
<evidence type="ECO:0000259" key="2">
    <source>
        <dbReference type="PROSITE" id="PS51746"/>
    </source>
</evidence>
<dbReference type="PROSITE" id="PS51746">
    <property type="entry name" value="PPM_2"/>
    <property type="match status" value="1"/>
</dbReference>
<dbReference type="InterPro" id="IPR001932">
    <property type="entry name" value="PPM-type_phosphatase-like_dom"/>
</dbReference>
<dbReference type="Proteomes" id="UP000319836">
    <property type="component" value="Unassembled WGS sequence"/>
</dbReference>
<dbReference type="EMBL" id="VBPA01000161">
    <property type="protein sequence ID" value="TMQ71004.1"/>
    <property type="molecule type" value="Genomic_DNA"/>
</dbReference>
<name>A0A538U529_UNCEI</name>
<sequence length="294" mass="32142">MRAAAMPNPSQSTERVRGAGGSMSNQSNRLLVDIAALSDRGKLRERNEDAFAVFRMGRFLERVTSSLDAGDLPERYESVGHVMIVADGLGGHEAGEVASRTAVKRILEGMIEAELADLERRSRDYLAAMQAAVRERAASDPSMAGMGTTYTGAFTVGHDLFVMHVGDSKAYLVRPGELRKITRDHTLAQEYADLGMIPQDEVERHRLHHVLTRAVGAHEETPEADFHHLQIESGDRLLVCSDGLTDMASAEDILGVLERHAESDPACRALVDLALDRGGRDNVTVILARFSSIR</sequence>
<dbReference type="AlphaFoldDB" id="A0A538U529"/>
<proteinExistence type="predicted"/>
<dbReference type="SUPFAM" id="SSF81606">
    <property type="entry name" value="PP2C-like"/>
    <property type="match status" value="1"/>
</dbReference>